<accession>A0ABW0RI79</accession>
<feature type="domain" description="Band 7" evidence="3">
    <location>
        <begin position="21"/>
        <end position="179"/>
    </location>
</feature>
<protein>
    <submittedName>
        <fullName evidence="4">SPFH domain-containing protein</fullName>
    </submittedName>
</protein>
<gene>
    <name evidence="4" type="ORF">ACFPQA_01840</name>
</gene>
<evidence type="ECO:0000313" key="4">
    <source>
        <dbReference type="EMBL" id="MFC5543782.1"/>
    </source>
</evidence>
<proteinExistence type="predicted"/>
<dbReference type="InterPro" id="IPR036013">
    <property type="entry name" value="Band_7/SPFH_dom_sf"/>
</dbReference>
<dbReference type="PRINTS" id="PR00721">
    <property type="entry name" value="STOMATIN"/>
</dbReference>
<dbReference type="EMBL" id="JBHSNL010000001">
    <property type="protein sequence ID" value="MFC5543782.1"/>
    <property type="molecule type" value="Genomic_DNA"/>
</dbReference>
<dbReference type="SMART" id="SM00244">
    <property type="entry name" value="PHB"/>
    <property type="match status" value="1"/>
</dbReference>
<dbReference type="PANTHER" id="PTHR43327">
    <property type="entry name" value="STOMATIN-LIKE PROTEIN 2, MITOCHONDRIAL"/>
    <property type="match status" value="1"/>
</dbReference>
<dbReference type="Gene3D" id="3.30.479.30">
    <property type="entry name" value="Band 7 domain"/>
    <property type="match status" value="1"/>
</dbReference>
<dbReference type="PANTHER" id="PTHR43327:SF10">
    <property type="entry name" value="STOMATIN-LIKE PROTEIN 2, MITOCHONDRIAL"/>
    <property type="match status" value="1"/>
</dbReference>
<comment type="caution">
    <text evidence="4">The sequence shown here is derived from an EMBL/GenBank/DDBJ whole genome shotgun (WGS) entry which is preliminary data.</text>
</comment>
<feature type="coiled-coil region" evidence="2">
    <location>
        <begin position="200"/>
        <end position="227"/>
    </location>
</feature>
<dbReference type="RefSeq" id="WP_248157758.1">
    <property type="nucleotide sequence ID" value="NZ_JAKZAJ010000003.1"/>
</dbReference>
<reference evidence="5" key="1">
    <citation type="journal article" date="2019" name="Int. J. Syst. Evol. Microbiol.">
        <title>The Global Catalogue of Microorganisms (GCM) 10K type strain sequencing project: providing services to taxonomists for standard genome sequencing and annotation.</title>
        <authorList>
            <consortium name="The Broad Institute Genomics Platform"/>
            <consortium name="The Broad Institute Genome Sequencing Center for Infectious Disease"/>
            <person name="Wu L."/>
            <person name="Ma J."/>
        </authorList>
    </citation>
    <scope>NUCLEOTIDE SEQUENCE [LARGE SCALE GENOMIC DNA]</scope>
    <source>
        <strain evidence="5">CGMCC 4.1799</strain>
    </source>
</reference>
<dbReference type="InterPro" id="IPR001107">
    <property type="entry name" value="Band_7"/>
</dbReference>
<name>A0ABW0RI79_9GAMM</name>
<sequence length="317" mass="34686">MDIVLIVSGVIALLVVVTLAKAVRIVPQAEVQVIERLGRFHRVLNGGLNVIVPFVDQVRQTFSTQEQVIDIPSQQVITSDNVQITIDGVVFLRINDAKLATYEINDLKYAVAQLAQTTLRSEIGKMELDNTLSSREEMNAALLLALDNASGGWGAKVTRVEISDISVPENVQRAMELQLQATRERRAIEQKAEADKNATIAKAEGDKERAYREAEALERTAEARKKEQVLLAEAAKAEEVLKAEGQKQAIELVAAGLRDNPDAGEYLLAQDRIAAWTGIAASDSQNKIVVPYEASDLLGSLAMAREFLGKSTEQAQR</sequence>
<dbReference type="Proteomes" id="UP001596055">
    <property type="component" value="Unassembled WGS sequence"/>
</dbReference>
<organism evidence="4 5">
    <name type="scientific">Marinobacter koreensis</name>
    <dbReference type="NCBI Taxonomy" id="335974"/>
    <lineage>
        <taxon>Bacteria</taxon>
        <taxon>Pseudomonadati</taxon>
        <taxon>Pseudomonadota</taxon>
        <taxon>Gammaproteobacteria</taxon>
        <taxon>Pseudomonadales</taxon>
        <taxon>Marinobacteraceae</taxon>
        <taxon>Marinobacter</taxon>
    </lineage>
</organism>
<comment type="subcellular location">
    <subcellularLocation>
        <location evidence="1">Membrane</location>
        <topology evidence="1">Single-pass membrane protein</topology>
    </subcellularLocation>
</comment>
<keyword evidence="2" id="KW-0175">Coiled coil</keyword>
<evidence type="ECO:0000259" key="3">
    <source>
        <dbReference type="SMART" id="SM00244"/>
    </source>
</evidence>
<evidence type="ECO:0000256" key="1">
    <source>
        <dbReference type="ARBA" id="ARBA00004167"/>
    </source>
</evidence>
<dbReference type="CDD" id="cd08829">
    <property type="entry name" value="SPFH_paraslipin"/>
    <property type="match status" value="1"/>
</dbReference>
<dbReference type="InterPro" id="IPR050710">
    <property type="entry name" value="Band7/mec-2_domain"/>
</dbReference>
<evidence type="ECO:0000256" key="2">
    <source>
        <dbReference type="SAM" id="Coils"/>
    </source>
</evidence>
<dbReference type="Pfam" id="PF01145">
    <property type="entry name" value="Band_7"/>
    <property type="match status" value="1"/>
</dbReference>
<dbReference type="InterPro" id="IPR001972">
    <property type="entry name" value="Stomatin_HflK_fam"/>
</dbReference>
<keyword evidence="5" id="KW-1185">Reference proteome</keyword>
<dbReference type="SUPFAM" id="SSF117892">
    <property type="entry name" value="Band 7/SPFH domain"/>
    <property type="match status" value="1"/>
</dbReference>
<evidence type="ECO:0000313" key="5">
    <source>
        <dbReference type="Proteomes" id="UP001596055"/>
    </source>
</evidence>